<dbReference type="Pfam" id="PF08293">
    <property type="entry name" value="MRP-S33"/>
    <property type="match status" value="1"/>
</dbReference>
<dbReference type="GO" id="GO:1990904">
    <property type="term" value="C:ribonucleoprotein complex"/>
    <property type="evidence" value="ECO:0007669"/>
    <property type="project" value="UniProtKB-KW"/>
</dbReference>
<keyword evidence="3" id="KW-0689">Ribosomal protein</keyword>
<evidence type="ECO:0000313" key="9">
    <source>
        <dbReference type="RefSeq" id="XP_010907904.1"/>
    </source>
</evidence>
<dbReference type="AlphaFoldDB" id="A0A6I9QFU0"/>
<evidence type="ECO:0000256" key="3">
    <source>
        <dbReference type="ARBA" id="ARBA00022980"/>
    </source>
</evidence>
<evidence type="ECO:0000256" key="5">
    <source>
        <dbReference type="ARBA" id="ARBA00023274"/>
    </source>
</evidence>
<protein>
    <recommendedName>
        <fullName evidence="6">Small ribosomal subunit protein mS33</fullName>
    </recommendedName>
</protein>
<comment type="subcellular location">
    <subcellularLocation>
        <location evidence="1">Mitochondrion</location>
    </subcellularLocation>
</comment>
<organism evidence="8 9">
    <name type="scientific">Elaeis guineensis var. tenera</name>
    <name type="common">Oil palm</name>
    <dbReference type="NCBI Taxonomy" id="51953"/>
    <lineage>
        <taxon>Eukaryota</taxon>
        <taxon>Viridiplantae</taxon>
        <taxon>Streptophyta</taxon>
        <taxon>Embryophyta</taxon>
        <taxon>Tracheophyta</taxon>
        <taxon>Spermatophyta</taxon>
        <taxon>Magnoliopsida</taxon>
        <taxon>Liliopsida</taxon>
        <taxon>Arecaceae</taxon>
        <taxon>Arecoideae</taxon>
        <taxon>Cocoseae</taxon>
        <taxon>Elaeidinae</taxon>
        <taxon>Elaeis</taxon>
    </lineage>
</organism>
<gene>
    <name evidence="9" type="primary">LOC105034435</name>
</gene>
<evidence type="ECO:0000256" key="2">
    <source>
        <dbReference type="ARBA" id="ARBA00008970"/>
    </source>
</evidence>
<dbReference type="RefSeq" id="XP_010907904.1">
    <property type="nucleotide sequence ID" value="XM_010909602.1"/>
</dbReference>
<sequence>MRLWIFGYILNPTGKRSPHKILHKKLIGNKVGQWYPYHDIKNNDPLSLPAKSSTVLPKSYYEAKKILQDLRLGEIQRLGRTQTELSSSSTQDTIRKRDGF</sequence>
<keyword evidence="8" id="KW-1185">Reference proteome</keyword>
<keyword evidence="5" id="KW-0687">Ribonucleoprotein</keyword>
<dbReference type="InterPro" id="IPR013219">
    <property type="entry name" value="Ribosomal_mS33"/>
</dbReference>
<dbReference type="InParanoid" id="A0A6I9QFU0"/>
<feature type="compositionally biased region" description="Polar residues" evidence="7">
    <location>
        <begin position="80"/>
        <end position="92"/>
    </location>
</feature>
<evidence type="ECO:0000256" key="1">
    <source>
        <dbReference type="ARBA" id="ARBA00004173"/>
    </source>
</evidence>
<proteinExistence type="inferred from homology"/>
<dbReference type="Proteomes" id="UP000504607">
    <property type="component" value="Unplaced"/>
</dbReference>
<dbReference type="OrthoDB" id="6495301at2759"/>
<evidence type="ECO:0000256" key="6">
    <source>
        <dbReference type="ARBA" id="ARBA00035132"/>
    </source>
</evidence>
<dbReference type="GO" id="GO:0005840">
    <property type="term" value="C:ribosome"/>
    <property type="evidence" value="ECO:0007669"/>
    <property type="project" value="UniProtKB-KW"/>
</dbReference>
<dbReference type="GO" id="GO:0005739">
    <property type="term" value="C:mitochondrion"/>
    <property type="evidence" value="ECO:0007669"/>
    <property type="project" value="UniProtKB-SubCell"/>
</dbReference>
<accession>A0A6I9QFU0</accession>
<feature type="region of interest" description="Disordered" evidence="7">
    <location>
        <begin position="80"/>
        <end position="100"/>
    </location>
</feature>
<dbReference type="PANTHER" id="PTHR13362">
    <property type="entry name" value="MITOCHONDRIAL RIBOSOMAL PROTEIN S33"/>
    <property type="match status" value="1"/>
</dbReference>
<keyword evidence="4" id="KW-0496">Mitochondrion</keyword>
<comment type="similarity">
    <text evidence="2">Belongs to the mitochondrion-specific ribosomal protein mS33 family.</text>
</comment>
<reference evidence="9" key="1">
    <citation type="submission" date="2025-08" db="UniProtKB">
        <authorList>
            <consortium name="RefSeq"/>
        </authorList>
    </citation>
    <scope>IDENTIFICATION</scope>
</reference>
<evidence type="ECO:0000256" key="7">
    <source>
        <dbReference type="SAM" id="MobiDB-lite"/>
    </source>
</evidence>
<name>A0A6I9QFU0_ELAGV</name>
<dbReference type="PANTHER" id="PTHR13362:SF2">
    <property type="entry name" value="SMALL RIBOSOMAL SUBUNIT PROTEIN MS33"/>
    <property type="match status" value="1"/>
</dbReference>
<evidence type="ECO:0000256" key="4">
    <source>
        <dbReference type="ARBA" id="ARBA00023128"/>
    </source>
</evidence>
<evidence type="ECO:0000313" key="8">
    <source>
        <dbReference type="Proteomes" id="UP000504607"/>
    </source>
</evidence>